<dbReference type="InterPro" id="IPR008638">
    <property type="entry name" value="FhaB/CdiA-like_TPS"/>
</dbReference>
<dbReference type="Proteomes" id="UP000727654">
    <property type="component" value="Unassembled WGS sequence"/>
</dbReference>
<gene>
    <name evidence="3" type="ORF">LMG23992_05442</name>
</gene>
<evidence type="ECO:0000256" key="1">
    <source>
        <dbReference type="SAM" id="MobiDB-lite"/>
    </source>
</evidence>
<dbReference type="InterPro" id="IPR008619">
    <property type="entry name" value="Filamentous_hemagglutn_rpt"/>
</dbReference>
<sequence>MNTKLYRLVFNVARGMLVAVRECAKGRGKDRHAVADAGAGPSAFVPVFWFAALTSAMIGLPMTLQAQTLSIQVDKGAPGAQPYVGTAANGTPVVNIAPPNRPGGTSINNFIQYNVGPSGVVVNNAGQNSQTQIAGWVQRNMQLGNNHAGTIVQQVTAPNPSQLLGMQEIAGNRASLVIANPAGITCSGCGTINADRFTLGTGRPVFSAGGDLTGFDVRQGAIAIDGQGLSSPQAQVDLLSRAISINAQVWADRLNAVTGANQIDHQSLAATPQAGSGAAPRFALDASTLGSMYAGAVRLVGTEKGVGFNVGGNITATTGDITLDANGDVRIVPGARLQSQGVATLAGSNIDNAGTITTRGSIVAATQGQLNAEGSITGAGTLDVRTPGVIDNQGGTLAANEAAALVAGQINNQRGSLGSSQSSLSLTGPLDNTGGKALAAIDLTATGGPIVNDAGQMSAGQRLSLDTAGHTLANAAGKISAGDLSASTRSVNNSGGVVQATRTMSLDTHGQTYDNGRDGVTVANGTFTFDTGSLNNSGGTVSGGRDLRLTGTALDNTTGKIIAGGPLEVNGDSLANVGGKVASNGDATLRIANVLDNTAGHTHAGGTLDVQAGTVFNRNTLGGTADNPLGMEGGAVKLAASVIDNTQGALRADTTLIATAATLDNSRGETTSGGTAQLDVAATTNTRGLLSADQALRISGTSLTGDGTVQSRGDVTLKLTSDFHNAGTITAGKNTTLDTTGDITNTGTLSAGQALDVHGRNIANAGELFGQESSHLRVDQGVTNSGLIDGGIVRIDAGAAVTNVDRIYGDSVSIGAGQQIVNDANPVTGIGGVIASRIGDVNLGAPDIVNREHALIYSSQDLNVGGALDDSGNVVGRASSLTNASATIDVVRNASIDAAVILNQNSHFATAVNDTGTVTQLAYRLKGSTVDIDPTTAIFFDWKFGTTDYYHPATDIDWLQRDGNERGAPRWLVLPSDDYPFSQFGPPFDWSRRMDGTAGPVLAWGSYQVEGDNSFTPIDRWSPVGLAFAQFSETDNVGNVVSVTNERFYYQPDDAIWDKFGVARPGSVPPPFQGPCANDAPASCQTAQLAYQAWHDENFPKYQALNDKIKAFNKDFHARSVSDFYVLNQQTRVRDETVASTDPARILVGGDARLNGAVVNDKSQVLVGGTLTVPSPVDNRGYTGTRVESNSGSQDWYYVNYGVNDPDRRIKPGVLPPVDLNLPLVLATGSSLDHQSVNGTGTNVGAKPGITPISNVPTMMQVSLDTGGATSGPKLEANGPGSRLGGNVIRTVTPSLALPPNALFTVNTQPGAHYLIETDPRFTNQRQWRSSDYMLEQLGRDPGNVLKRLGDGFYEARLVADAVMLATGQRFTGDYADNQSQYIGLMNAGVTFGQKYQLTVGTELSPEQMRALTSDIVWLVEKTVTLPDGSTQRVLVPQVYLMTRVGDIQGDGTLIAASKIDIQTSGDVKNTGTIASRKVMLIEAGNIVNERGTLTAGTMDLNAKQDIDNLAGTINADKLSATAGRDINLTTTTATGGNRIGEAAASHTALSGISVLDVDSATLKAGRDVNARAASITATGDLGMHARRDINLETVQVGDRRDSVTDSRNRTSTAYSADIGTQLMGKNVTLAAGQDVNTKAAYVNAGEKLDVHAKRDINVTAGQASVAIRDEQGSTSGGVLSKSSTHTIDAVSRTEAMGSTFSGDTVTMKADRDLAVAGSTVAATQDLNLTADRNLGITTTETESSAYSFREEKKSGFGATGGGISYGSRNQKDTINDRGTQQAGSLVGSTDGSLNLKAGSTLTVKGSDLIAKQDITGVGADVSIEAAQNRQHHDETHEVKQSGFTLGVSGGAPGAALNAGNKINSAAKNEDGRASALWGMAATRDLYDAGKLMDSKGAMEGAAVTLSYGTTHSKQTLTQESTSHDGSSARAGGTAKFVATGVDAHGNKTAGDLNIAGSEIDASKVVLGAKHDVNIVSATDTDESHSTNKSTSASVGVSYGLGKDNAGFGVSASASQTKGNSDSVGATQSNSHVRGKDSVLIVSGSDTNIQGATIHGDTVGMDVGGDLNVASRQDTGESRARQQSIGGGISISQGGASGSFSASQGKADGSYANVSEQSGIYAGEGGFDITVKGNTDLKGALIDSEADKEKNSLSTGTLSWSDIANHSDYSATSYGVSGGGTVGRNTSDKNSGQTSGKNTGGISPMIPQHKSGSQDGSAQSAIADSTITITDSANQKQDLATLRRDTTRTNSQVGSKPDLEKLLNKQADTMAAAQAAGEAVAKTVGDIAQARLEDANKRYAEAAEANRVNPSPENQAAMDAAQADIDGWKDSGSYRAALHTAGGAFIAGLGGGNALAGATGAAAASLAGEKLGELSSAIAGRADTGNAALDEALGNIAANIVGGGLAGVMGGGSGAATAANVDRFNRQLHPDEYDLARKHAGIVARRLGITEQEAEGRIVAEILRNSDKQTAEASGGKQDWEVRSIIGCRNLNCDGYKNDPEYANHNYNSEYIKSNKATSDRGQEQIKAGWTGEELRQKNLVYERTGKLATTGVACLFAGPISCKAAASGLATTLGISYLTEKPLTTAEAMGGFYGGALGGIYGQALNTWSAETSSLMQTFSLFVTKTGTIFSGKQIGVPLGNMTGLGKSVDPMFDPVTNPWWGINNTLEQLNGGKK</sequence>
<dbReference type="NCBIfam" id="TIGR01731">
    <property type="entry name" value="fil_hemag_20aa"/>
    <property type="match status" value="15"/>
</dbReference>
<reference evidence="3 4" key="1">
    <citation type="submission" date="2021-08" db="EMBL/GenBank/DDBJ databases">
        <authorList>
            <person name="Peeters C."/>
        </authorList>
    </citation>
    <scope>NUCLEOTIDE SEQUENCE [LARGE SCALE GENOMIC DNA]</scope>
    <source>
        <strain evidence="3 4">LMG 23992</strain>
    </source>
</reference>
<feature type="compositionally biased region" description="Polar residues" evidence="1">
    <location>
        <begin position="2184"/>
        <end position="2201"/>
    </location>
</feature>
<dbReference type="SMART" id="SM00912">
    <property type="entry name" value="Haemagg_act"/>
    <property type="match status" value="1"/>
</dbReference>
<feature type="region of interest" description="Disordered" evidence="1">
    <location>
        <begin position="2238"/>
        <end position="2258"/>
    </location>
</feature>
<dbReference type="NCBIfam" id="TIGR01901">
    <property type="entry name" value="adhes_NPXG"/>
    <property type="match status" value="1"/>
</dbReference>
<dbReference type="Pfam" id="PF13018">
    <property type="entry name" value="ESPR"/>
    <property type="match status" value="1"/>
</dbReference>
<protein>
    <recommendedName>
        <fullName evidence="2">Filamentous haemagglutinin FhaB/tRNA nuclease CdiA-like TPS domain-containing protein</fullName>
    </recommendedName>
</protein>
<dbReference type="Pfam" id="PF05860">
    <property type="entry name" value="TPS"/>
    <property type="match status" value="1"/>
</dbReference>
<dbReference type="Pfam" id="PF05594">
    <property type="entry name" value="Fil_haemagg"/>
    <property type="match status" value="7"/>
</dbReference>
<dbReference type="RefSeq" id="WP_224082869.1">
    <property type="nucleotide sequence ID" value="NZ_CAJZAI010000029.1"/>
</dbReference>
<feature type="region of interest" description="Disordered" evidence="1">
    <location>
        <begin position="1758"/>
        <end position="1790"/>
    </location>
</feature>
<dbReference type="InterPro" id="IPR025157">
    <property type="entry name" value="Hemagglutinin_rpt"/>
</dbReference>
<dbReference type="SUPFAM" id="SSF51126">
    <property type="entry name" value="Pectin lyase-like"/>
    <property type="match status" value="1"/>
</dbReference>
<feature type="compositionally biased region" description="Low complexity" evidence="1">
    <location>
        <begin position="2090"/>
        <end position="2105"/>
    </location>
</feature>
<organism evidence="3 4">
    <name type="scientific">Cupriavidus laharis</name>
    <dbReference type="NCBI Taxonomy" id="151654"/>
    <lineage>
        <taxon>Bacteria</taxon>
        <taxon>Pseudomonadati</taxon>
        <taxon>Pseudomonadota</taxon>
        <taxon>Betaproteobacteria</taxon>
        <taxon>Burkholderiales</taxon>
        <taxon>Burkholderiaceae</taxon>
        <taxon>Cupriavidus</taxon>
    </lineage>
</organism>
<dbReference type="InterPro" id="IPR012334">
    <property type="entry name" value="Pectin_lyas_fold"/>
</dbReference>
<dbReference type="InterPro" id="IPR024973">
    <property type="entry name" value="ESPR"/>
</dbReference>
<feature type="compositionally biased region" description="Polar residues" evidence="1">
    <location>
        <begin position="2012"/>
        <end position="2032"/>
    </location>
</feature>
<feature type="region of interest" description="Disordered" evidence="1">
    <location>
        <begin position="2066"/>
        <end position="2109"/>
    </location>
</feature>
<feature type="region of interest" description="Disordered" evidence="1">
    <location>
        <begin position="2012"/>
        <end position="2036"/>
    </location>
</feature>
<feature type="domain" description="Filamentous haemagglutinin FhaB/tRNA nuclease CdiA-like TPS" evidence="2">
    <location>
        <begin position="88"/>
        <end position="209"/>
    </location>
</feature>
<evidence type="ECO:0000313" key="4">
    <source>
        <dbReference type="Proteomes" id="UP000727654"/>
    </source>
</evidence>
<proteinExistence type="predicted"/>
<feature type="compositionally biased region" description="Polar residues" evidence="1">
    <location>
        <begin position="2210"/>
        <end position="2220"/>
    </location>
</feature>
<dbReference type="Gene3D" id="2.160.20.10">
    <property type="entry name" value="Single-stranded right-handed beta-helix, Pectin lyase-like"/>
    <property type="match status" value="1"/>
</dbReference>
<comment type="caution">
    <text evidence="3">The sequence shown here is derived from an EMBL/GenBank/DDBJ whole genome shotgun (WGS) entry which is preliminary data.</text>
</comment>
<evidence type="ECO:0000313" key="3">
    <source>
        <dbReference type="EMBL" id="CAG9185111.1"/>
    </source>
</evidence>
<accession>A0ABN7ZLN1</accession>
<name>A0ABN7ZLN1_9BURK</name>
<evidence type="ECO:0000259" key="2">
    <source>
        <dbReference type="SMART" id="SM00912"/>
    </source>
</evidence>
<keyword evidence="4" id="KW-1185">Reference proteome</keyword>
<dbReference type="Pfam" id="PF13332">
    <property type="entry name" value="Fil_haemagg_2"/>
    <property type="match status" value="2"/>
</dbReference>
<dbReference type="EMBL" id="CAJZAI010000029">
    <property type="protein sequence ID" value="CAG9185111.1"/>
    <property type="molecule type" value="Genomic_DNA"/>
</dbReference>
<dbReference type="InterPro" id="IPR011050">
    <property type="entry name" value="Pectin_lyase_fold/virulence"/>
</dbReference>
<feature type="region of interest" description="Disordered" evidence="1">
    <location>
        <begin position="2180"/>
        <end position="2220"/>
    </location>
</feature>
<dbReference type="InterPro" id="IPR010069">
    <property type="entry name" value="CdiA_FHA1_rpt"/>
</dbReference>
<feature type="compositionally biased region" description="Polar residues" evidence="1">
    <location>
        <begin position="1777"/>
        <end position="1790"/>
    </location>
</feature>